<feature type="chain" id="PRO_5046993679" evidence="2">
    <location>
        <begin position="26"/>
        <end position="595"/>
    </location>
</feature>
<comment type="caution">
    <text evidence="4">The sequence shown here is derived from an EMBL/GenBank/DDBJ whole genome shotgun (WGS) entry which is preliminary data.</text>
</comment>
<dbReference type="RefSeq" id="WP_168100804.1">
    <property type="nucleotide sequence ID" value="NZ_JAATEN010000004.1"/>
</dbReference>
<evidence type="ECO:0000313" key="5">
    <source>
        <dbReference type="Proteomes" id="UP000695264"/>
    </source>
</evidence>
<feature type="region of interest" description="Disordered" evidence="1">
    <location>
        <begin position="159"/>
        <end position="189"/>
    </location>
</feature>
<gene>
    <name evidence="4" type="ORF">HCK00_06415</name>
</gene>
<name>A0ABX1BUQ8_9ACTN</name>
<dbReference type="Gene3D" id="2.60.40.1180">
    <property type="entry name" value="Golgi alpha-mannosidase II"/>
    <property type="match status" value="1"/>
</dbReference>
<evidence type="ECO:0000313" key="4">
    <source>
        <dbReference type="EMBL" id="NJQ00178.1"/>
    </source>
</evidence>
<dbReference type="SUPFAM" id="SSF51445">
    <property type="entry name" value="(Trans)glycosidases"/>
    <property type="match status" value="1"/>
</dbReference>
<feature type="compositionally biased region" description="Low complexity" evidence="1">
    <location>
        <begin position="565"/>
        <end position="579"/>
    </location>
</feature>
<dbReference type="InterPro" id="IPR017853">
    <property type="entry name" value="GH"/>
</dbReference>
<accession>A0ABX1BUQ8</accession>
<dbReference type="Pfam" id="PF12891">
    <property type="entry name" value="Glyco_hydro_44"/>
    <property type="match status" value="1"/>
</dbReference>
<dbReference type="InterPro" id="IPR024745">
    <property type="entry name" value="GH44_cat"/>
</dbReference>
<keyword evidence="2" id="KW-0732">Signal</keyword>
<dbReference type="EMBL" id="JAATEN010000004">
    <property type="protein sequence ID" value="NJQ00178.1"/>
    <property type="molecule type" value="Genomic_DNA"/>
</dbReference>
<protein>
    <submittedName>
        <fullName evidence="4">Endoglucanase</fullName>
    </submittedName>
</protein>
<dbReference type="Gene3D" id="3.20.20.80">
    <property type="entry name" value="Glycosidases"/>
    <property type="match status" value="1"/>
</dbReference>
<feature type="compositionally biased region" description="Polar residues" evidence="1">
    <location>
        <begin position="172"/>
        <end position="189"/>
    </location>
</feature>
<feature type="signal peptide" evidence="2">
    <location>
        <begin position="1"/>
        <end position="25"/>
    </location>
</feature>
<organism evidence="4 5">
    <name type="scientific">Streptomyces zingiberis</name>
    <dbReference type="NCBI Taxonomy" id="2053010"/>
    <lineage>
        <taxon>Bacteria</taxon>
        <taxon>Bacillati</taxon>
        <taxon>Actinomycetota</taxon>
        <taxon>Actinomycetes</taxon>
        <taxon>Kitasatosporales</taxon>
        <taxon>Streptomycetaceae</taxon>
        <taxon>Streptomyces</taxon>
    </lineage>
</organism>
<feature type="domain" description="Glycoside hydrolase family 44 catalytic" evidence="3">
    <location>
        <begin position="89"/>
        <end position="339"/>
    </location>
</feature>
<evidence type="ECO:0000256" key="1">
    <source>
        <dbReference type="SAM" id="MobiDB-lite"/>
    </source>
</evidence>
<evidence type="ECO:0000259" key="3">
    <source>
        <dbReference type="Pfam" id="PF12891"/>
    </source>
</evidence>
<dbReference type="InterPro" id="IPR013780">
    <property type="entry name" value="Glyco_hydro_b"/>
</dbReference>
<sequence>MRTVRKATLAALALLLAGAAVPAQAGPVHPAAAAAGPALTVDTSIGRHAIDPNIYGINFADEDLAADLRLPVRRWGGNATTRYNFTLDAYNAGHDWYFENLYYRNGTADLPAGSEADKFVEQNRRTGTETLLTVPMIGWTTAERNDACGFSIAKYGPQQGSDAQWRPDCGNGTASDGTEISGNDPTDTSVRIGPEFSGAWVRHLRETFGAADDGGVRFYNLDNEPDLWHATHRDVHPEGATYEEIRDATYATGAALKDADPGARTLGPAGWGLNSMIYSGLDQQVCSREGGSCWSDPPERAAHDGLQFAPWYLREMRAYEERTGRRVLDYFDEHIYPQQQGVALADAGDAATQELRLRSTRQLWDPSYVDESWINQPVQFIPRMRDLIDEHYPGTKVAITEYNWGALNHINGALAQADVLGIFGREGVDLATLWSPPGAGDPGAHAFRMFLNYDGKGGRFGETGVHAAGADQEKLSVYAAERGSDGALTVMVVNKTTQDLTAPVTLKDRGRARTAEVHRYSRADLTAITREADQAISRRGTFTATFPAYSITEFVVPAAGEGSLTARPPTAPPATAGAGPIPPAVGREPGGHVVR</sequence>
<proteinExistence type="predicted"/>
<reference evidence="4 5" key="1">
    <citation type="submission" date="2020-03" db="EMBL/GenBank/DDBJ databases">
        <title>WGS of actinomycetes isolated from Thailand.</title>
        <authorList>
            <person name="Thawai C."/>
        </authorList>
    </citation>
    <scope>NUCLEOTIDE SEQUENCE [LARGE SCALE GENOMIC DNA]</scope>
    <source>
        <strain evidence="4 5">PLAI 1-29</strain>
    </source>
</reference>
<keyword evidence="5" id="KW-1185">Reference proteome</keyword>
<feature type="region of interest" description="Disordered" evidence="1">
    <location>
        <begin position="563"/>
        <end position="595"/>
    </location>
</feature>
<evidence type="ECO:0000256" key="2">
    <source>
        <dbReference type="SAM" id="SignalP"/>
    </source>
</evidence>
<dbReference type="Proteomes" id="UP000695264">
    <property type="component" value="Unassembled WGS sequence"/>
</dbReference>